<accession>A0A918GBD6</accession>
<dbReference type="Pfam" id="PF02770">
    <property type="entry name" value="Acyl-CoA_dh_M"/>
    <property type="match status" value="1"/>
</dbReference>
<gene>
    <name evidence="10" type="ORF">GCM10010269_74330</name>
</gene>
<keyword evidence="5 6" id="KW-0560">Oxidoreductase</keyword>
<dbReference type="Gene3D" id="1.10.540.10">
    <property type="entry name" value="Acyl-CoA dehydrogenase/oxidase, N-terminal domain"/>
    <property type="match status" value="1"/>
</dbReference>
<feature type="domain" description="Acyl-CoA dehydrogenase/oxidase N-terminal" evidence="9">
    <location>
        <begin position="51"/>
        <end position="137"/>
    </location>
</feature>
<dbReference type="SUPFAM" id="SSF47203">
    <property type="entry name" value="Acyl-CoA dehydrogenase C-terminal domain-like"/>
    <property type="match status" value="1"/>
</dbReference>
<dbReference type="AlphaFoldDB" id="A0A918GBD6"/>
<dbReference type="EMBL" id="BMTL01000045">
    <property type="protein sequence ID" value="GGS24770.1"/>
    <property type="molecule type" value="Genomic_DNA"/>
</dbReference>
<feature type="domain" description="Acyl-CoA dehydrogenase/oxidase C-terminal" evidence="7">
    <location>
        <begin position="247"/>
        <end position="405"/>
    </location>
</feature>
<dbReference type="InterPro" id="IPR009100">
    <property type="entry name" value="AcylCoA_DH/oxidase_NM_dom_sf"/>
</dbReference>
<reference evidence="10" key="2">
    <citation type="submission" date="2020-09" db="EMBL/GenBank/DDBJ databases">
        <authorList>
            <person name="Sun Q."/>
            <person name="Ohkuma M."/>
        </authorList>
    </citation>
    <scope>NUCLEOTIDE SEQUENCE</scope>
    <source>
        <strain evidence="10">JCM 4386</strain>
    </source>
</reference>
<keyword evidence="4 6" id="KW-0274">FAD</keyword>
<dbReference type="Pfam" id="PF02771">
    <property type="entry name" value="Acyl-CoA_dh_N"/>
    <property type="match status" value="1"/>
</dbReference>
<reference evidence="10" key="1">
    <citation type="journal article" date="2014" name="Int. J. Syst. Evol. Microbiol.">
        <title>Complete genome sequence of Corynebacterium casei LMG S-19264T (=DSM 44701T), isolated from a smear-ripened cheese.</title>
        <authorList>
            <consortium name="US DOE Joint Genome Institute (JGI-PGF)"/>
            <person name="Walter F."/>
            <person name="Albersmeier A."/>
            <person name="Kalinowski J."/>
            <person name="Ruckert C."/>
        </authorList>
    </citation>
    <scope>NUCLEOTIDE SEQUENCE</scope>
    <source>
        <strain evidence="10">JCM 4386</strain>
    </source>
</reference>
<dbReference type="GO" id="GO:0005886">
    <property type="term" value="C:plasma membrane"/>
    <property type="evidence" value="ECO:0007669"/>
    <property type="project" value="TreeGrafter"/>
</dbReference>
<keyword evidence="3 6" id="KW-0285">Flavoprotein</keyword>
<dbReference type="InterPro" id="IPR013786">
    <property type="entry name" value="AcylCoA_DH/ox_N"/>
</dbReference>
<dbReference type="InterPro" id="IPR036250">
    <property type="entry name" value="AcylCo_DH-like_C"/>
</dbReference>
<dbReference type="Gene3D" id="2.40.110.10">
    <property type="entry name" value="Butyryl-CoA Dehydrogenase, subunit A, domain 2"/>
    <property type="match status" value="1"/>
</dbReference>
<dbReference type="GO" id="GO:0016627">
    <property type="term" value="F:oxidoreductase activity, acting on the CH-CH group of donors"/>
    <property type="evidence" value="ECO:0007669"/>
    <property type="project" value="InterPro"/>
</dbReference>
<evidence type="ECO:0000256" key="1">
    <source>
        <dbReference type="ARBA" id="ARBA00001974"/>
    </source>
</evidence>
<evidence type="ECO:0000256" key="6">
    <source>
        <dbReference type="RuleBase" id="RU362125"/>
    </source>
</evidence>
<comment type="caution">
    <text evidence="10">The sequence shown here is derived from an EMBL/GenBank/DDBJ whole genome shotgun (WGS) entry which is preliminary data.</text>
</comment>
<dbReference type="InterPro" id="IPR006091">
    <property type="entry name" value="Acyl-CoA_Oxase/DH_mid-dom"/>
</dbReference>
<evidence type="ECO:0000256" key="2">
    <source>
        <dbReference type="ARBA" id="ARBA00009347"/>
    </source>
</evidence>
<dbReference type="InterPro" id="IPR046373">
    <property type="entry name" value="Acyl-CoA_Oxase/DH_mid-dom_sf"/>
</dbReference>
<dbReference type="InterPro" id="IPR037069">
    <property type="entry name" value="AcylCoA_DH/ox_N_sf"/>
</dbReference>
<evidence type="ECO:0000259" key="7">
    <source>
        <dbReference type="Pfam" id="PF00441"/>
    </source>
</evidence>
<evidence type="ECO:0000259" key="8">
    <source>
        <dbReference type="Pfam" id="PF02770"/>
    </source>
</evidence>
<dbReference type="SUPFAM" id="SSF56645">
    <property type="entry name" value="Acyl-CoA dehydrogenase NM domain-like"/>
    <property type="match status" value="1"/>
</dbReference>
<name>A0A918GBD6_9ACTN</name>
<dbReference type="Gene3D" id="1.20.140.10">
    <property type="entry name" value="Butyryl-CoA Dehydrogenase, subunit A, domain 3"/>
    <property type="match status" value="1"/>
</dbReference>
<dbReference type="PANTHER" id="PTHR43292:SF4">
    <property type="entry name" value="ACYL-COA DEHYDROGENASE FADE34"/>
    <property type="match status" value="1"/>
</dbReference>
<evidence type="ECO:0000259" key="9">
    <source>
        <dbReference type="Pfam" id="PF02771"/>
    </source>
</evidence>
<evidence type="ECO:0000256" key="5">
    <source>
        <dbReference type="ARBA" id="ARBA00023002"/>
    </source>
</evidence>
<evidence type="ECO:0000313" key="10">
    <source>
        <dbReference type="EMBL" id="GGS24770.1"/>
    </source>
</evidence>
<comment type="similarity">
    <text evidence="2 6">Belongs to the acyl-CoA dehydrogenase family.</text>
</comment>
<organism evidence="10 11">
    <name type="scientific">Streptomyces humidus</name>
    <dbReference type="NCBI Taxonomy" id="52259"/>
    <lineage>
        <taxon>Bacteria</taxon>
        <taxon>Bacillati</taxon>
        <taxon>Actinomycetota</taxon>
        <taxon>Actinomycetes</taxon>
        <taxon>Kitasatosporales</taxon>
        <taxon>Streptomycetaceae</taxon>
        <taxon>Streptomyces</taxon>
    </lineage>
</organism>
<keyword evidence="11" id="KW-1185">Reference proteome</keyword>
<dbReference type="PANTHER" id="PTHR43292">
    <property type="entry name" value="ACYL-COA DEHYDROGENASE"/>
    <property type="match status" value="1"/>
</dbReference>
<dbReference type="RefSeq" id="WP_190153732.1">
    <property type="nucleotide sequence ID" value="NZ_BMTL01000045.1"/>
</dbReference>
<evidence type="ECO:0000256" key="3">
    <source>
        <dbReference type="ARBA" id="ARBA00022630"/>
    </source>
</evidence>
<feature type="domain" description="Acyl-CoA oxidase/dehydrogenase middle" evidence="8">
    <location>
        <begin position="144"/>
        <end position="235"/>
    </location>
</feature>
<evidence type="ECO:0000313" key="11">
    <source>
        <dbReference type="Proteomes" id="UP000606194"/>
    </source>
</evidence>
<proteinExistence type="inferred from homology"/>
<dbReference type="InterPro" id="IPR052161">
    <property type="entry name" value="Mycobact_Acyl-CoA_DH"/>
</dbReference>
<dbReference type="InterPro" id="IPR009075">
    <property type="entry name" value="AcylCo_DH/oxidase_C"/>
</dbReference>
<sequence length="426" mass="46074">MTATTTAVSDATGMESVDSFRLRAREWIPANLRRLADLPADEGAQRNVSSDESAWQRARALQRTLYEGGFAGICYPKEYGGLGLTSAHQRAFNEEVAGHEMPMRLNVPTFTICGPTILDMGSEEHKREHLAAAIRGDEVLVQFLSEPGSGSDLAGATTRAERDGDVFVLNGSKIWSSGAYAADYALCLARTDWDAPKHRGLTMFLMKVHQPGVHIERIKQVNGGDEFCQEFFDDVVVPASAVVGEVGGGWAVASRQLFHERNAVGGGSPYFSGARAEGRRGTETDALIDLVRRTGRADDPYARELIAEAHALGVIHGHLVDRVTAGMRTQKMPPTAGSLIRLFHGESATRQAEIALELAGPAAAMSAPDGPDTREVGVSFLFRQATQLGGGSTEMARNIISERILGMAREYAADRDVPFNQVRHGR</sequence>
<protein>
    <submittedName>
        <fullName evidence="10">Acyl-CoA dehydrogenase</fullName>
    </submittedName>
</protein>
<evidence type="ECO:0000256" key="4">
    <source>
        <dbReference type="ARBA" id="ARBA00022827"/>
    </source>
</evidence>
<comment type="cofactor">
    <cofactor evidence="1 6">
        <name>FAD</name>
        <dbReference type="ChEBI" id="CHEBI:57692"/>
    </cofactor>
</comment>
<dbReference type="GO" id="GO:0050660">
    <property type="term" value="F:flavin adenine dinucleotide binding"/>
    <property type="evidence" value="ECO:0007669"/>
    <property type="project" value="InterPro"/>
</dbReference>
<dbReference type="Proteomes" id="UP000606194">
    <property type="component" value="Unassembled WGS sequence"/>
</dbReference>
<dbReference type="Pfam" id="PF00441">
    <property type="entry name" value="Acyl-CoA_dh_1"/>
    <property type="match status" value="1"/>
</dbReference>
<dbReference type="FunFam" id="2.40.110.10:FF:000011">
    <property type="entry name" value="Acyl-CoA dehydrogenase FadE34"/>
    <property type="match status" value="1"/>
</dbReference>